<dbReference type="FunCoup" id="A0A068VDY5">
    <property type="interactions" value="94"/>
</dbReference>
<dbReference type="GO" id="GO:0006952">
    <property type="term" value="P:defense response"/>
    <property type="evidence" value="ECO:0007669"/>
    <property type="project" value="UniProtKB-ARBA"/>
</dbReference>
<dbReference type="PANTHER" id="PTHR47186:SF15">
    <property type="entry name" value="NB-ARC DOMAIN-CONTAINING PROTEIN"/>
    <property type="match status" value="1"/>
</dbReference>
<dbReference type="InterPro" id="IPR057135">
    <property type="entry name" value="At4g27190-like_LRR"/>
</dbReference>
<dbReference type="Pfam" id="PF00931">
    <property type="entry name" value="NB-ARC"/>
    <property type="match status" value="1"/>
</dbReference>
<dbReference type="SUPFAM" id="SSF52058">
    <property type="entry name" value="L domain-like"/>
    <property type="match status" value="3"/>
</dbReference>
<dbReference type="PhylomeDB" id="A0A068VDY5"/>
<feature type="domain" description="Disease resistance protein At4g27190-like leucine-rich repeats" evidence="4">
    <location>
        <begin position="1130"/>
        <end position="1227"/>
    </location>
</feature>
<keyword evidence="6" id="KW-1185">Reference proteome</keyword>
<dbReference type="OrthoDB" id="122245at2759"/>
<dbReference type="PROSITE" id="PS51450">
    <property type="entry name" value="LRR"/>
    <property type="match status" value="2"/>
</dbReference>
<dbReference type="InterPro" id="IPR002182">
    <property type="entry name" value="NB-ARC"/>
</dbReference>
<dbReference type="Pfam" id="PF13855">
    <property type="entry name" value="LRR_8"/>
    <property type="match status" value="2"/>
</dbReference>
<dbReference type="InterPro" id="IPR003591">
    <property type="entry name" value="Leu-rich_rpt_typical-subtyp"/>
</dbReference>
<feature type="domain" description="NB-ARC" evidence="3">
    <location>
        <begin position="9"/>
        <end position="193"/>
    </location>
</feature>
<accession>A0A068VDY5</accession>
<evidence type="ECO:0000256" key="2">
    <source>
        <dbReference type="ARBA" id="ARBA00022737"/>
    </source>
</evidence>
<dbReference type="EMBL" id="HG739362">
    <property type="protein sequence ID" value="CDP18739.1"/>
    <property type="molecule type" value="Genomic_DNA"/>
</dbReference>
<dbReference type="Gene3D" id="3.40.50.300">
    <property type="entry name" value="P-loop containing nucleotide triphosphate hydrolases"/>
    <property type="match status" value="1"/>
</dbReference>
<dbReference type="InterPro" id="IPR027417">
    <property type="entry name" value="P-loop_NTPase"/>
</dbReference>
<keyword evidence="1" id="KW-0433">Leucine-rich repeat</keyword>
<organism evidence="5 6">
    <name type="scientific">Coffea canephora</name>
    <name type="common">Robusta coffee</name>
    <dbReference type="NCBI Taxonomy" id="49390"/>
    <lineage>
        <taxon>Eukaryota</taxon>
        <taxon>Viridiplantae</taxon>
        <taxon>Streptophyta</taxon>
        <taxon>Embryophyta</taxon>
        <taxon>Tracheophyta</taxon>
        <taxon>Spermatophyta</taxon>
        <taxon>Magnoliopsida</taxon>
        <taxon>eudicotyledons</taxon>
        <taxon>Gunneridae</taxon>
        <taxon>Pentapetalae</taxon>
        <taxon>asterids</taxon>
        <taxon>lamiids</taxon>
        <taxon>Gentianales</taxon>
        <taxon>Rubiaceae</taxon>
        <taxon>Ixoroideae</taxon>
        <taxon>Gardenieae complex</taxon>
        <taxon>Bertiereae - Coffeeae clade</taxon>
        <taxon>Coffeeae</taxon>
        <taxon>Coffea</taxon>
    </lineage>
</organism>
<evidence type="ECO:0000256" key="1">
    <source>
        <dbReference type="ARBA" id="ARBA00022614"/>
    </source>
</evidence>
<dbReference type="InterPro" id="IPR025875">
    <property type="entry name" value="Leu-rich_rpt_4"/>
</dbReference>
<evidence type="ECO:0000313" key="6">
    <source>
        <dbReference type="Proteomes" id="UP000295252"/>
    </source>
</evidence>
<proteinExistence type="predicted"/>
<gene>
    <name evidence="5" type="ORF">GSCOC_T00002672001</name>
</gene>
<sequence length="1297" mass="146585">MNQIREENFEEKILDLFQKENISTIVLAGKAGIGKTWMARKVTSLALKEDVFDFSLFVSMSIKQIERALYYSIVCQLSICSTVGELGIDDDEEAVDSVLEEMDLAALKNKILSRLSPYRLLLILDNEGKKLSIDDNVITGLLHFLSGNSLKVLITSLNEDGRHKTDGSKIVMDLKPLSPEKSLSLLQQKAGSKVFEITGARSLVEDFLNRNMELTPAEVVIIAKLLSYHQHDSGLQGLKCLLEDLSGFKNNLAILLTSSRYNKVPGGILGDFNWMDIHFFRDQGAIHYSELIAYWVMEGYLGTINCINEAYAKGHQILMELMDLQVVKEIDANYLCVEKQMLDLKDKHHSGFGRTDSLGLTNVFAKSYEWHGIRGVVHKDGAIKTPGMRRKAGKHFILLLDGNCLSREDLEIFLESDEELKILGLFSARVKYLPKSLSDMKMLSVLVLRGCDFLEKIHCIKELRMLTALEISDARSLTGLPDDIFTHLTKLECLNLSGLSIEVLPISVYHLTELQKLILKGCSSIKRLRSLRRWRKLVVLDLSGAVSFKNFPEASFRSLPKLQFLDLSNTKISSLPFLRENAELMHLSVIGCQKMSRLPSIKTLSKLQVLDLSGAGIEEFQDRSFKKNARLKILDLSGTTVSCLPSNISACEIYLKGCSRVEKINCVESPENLEVLDLSGASSLVEIDANFFEQTKNLRLLNLSRTKVKVLPPLSGIHSLQELLLSCCLDLVKLPALNSLSKLEVLDLSGCKALTMLEDETFEGLSRLERLILSETNIERLPELRSLSILKELNLCGLSLLRIADFLEHMSELQILDLSDTLLEKLPPMSCDKNLTRLSLRNCRQIETLPPLEKFTRLEVLDLSRTSLQQLPSLKGLSNLHKLLLKDCFSLKELADIKIVDLPGVMIRDLPYGISDLTQLVQLALPNMHNIQGSESKRKECSMGILNENQWAISSLRGEVSHSKRFLVSLSGAEFVELLKRNHPFEDASIKNFDLFVHPIQLQSGIGGFYFHKDEYIFRDIYLQSRHCPSLEEQSNLLEIHGFHSFPKGIENILSHAKHIFLQDNLFFRSLADLGAENLRMMRGCWIDRCQNMESLMHEDTAGDFVELGKKLEMLWISSAFSLKNVVSLLQADCFQNLKYLHLDCCPGLSVVFFESHFLRNLEVLDVKFCDKLESLFENNSKKHMLPNLHRLHLWELPELKTIGCLLPSLQVLDVGRCPMLEHVLPSGCLPENLAVVKVQHCDTLCTLAEDTAQQKYNFSSLNTIELRGLPELTNIDFDLPLRFCIKECPKLQLPLQ</sequence>
<keyword evidence="2" id="KW-0677">Repeat</keyword>
<reference evidence="6" key="1">
    <citation type="journal article" date="2014" name="Science">
        <title>The coffee genome provides insight into the convergent evolution of caffeine biosynthesis.</title>
        <authorList>
            <person name="Denoeud F."/>
            <person name="Carretero-Paulet L."/>
            <person name="Dereeper A."/>
            <person name="Droc G."/>
            <person name="Guyot R."/>
            <person name="Pietrella M."/>
            <person name="Zheng C."/>
            <person name="Alberti A."/>
            <person name="Anthony F."/>
            <person name="Aprea G."/>
            <person name="Aury J.M."/>
            <person name="Bento P."/>
            <person name="Bernard M."/>
            <person name="Bocs S."/>
            <person name="Campa C."/>
            <person name="Cenci A."/>
            <person name="Combes M.C."/>
            <person name="Crouzillat D."/>
            <person name="Da Silva C."/>
            <person name="Daddiego L."/>
            <person name="De Bellis F."/>
            <person name="Dussert S."/>
            <person name="Garsmeur O."/>
            <person name="Gayraud T."/>
            <person name="Guignon V."/>
            <person name="Jahn K."/>
            <person name="Jamilloux V."/>
            <person name="Joet T."/>
            <person name="Labadie K."/>
            <person name="Lan T."/>
            <person name="Leclercq J."/>
            <person name="Lepelley M."/>
            <person name="Leroy T."/>
            <person name="Li L.T."/>
            <person name="Librado P."/>
            <person name="Lopez L."/>
            <person name="Munoz A."/>
            <person name="Noel B."/>
            <person name="Pallavicini A."/>
            <person name="Perrotta G."/>
            <person name="Poncet V."/>
            <person name="Pot D."/>
            <person name="Priyono X."/>
            <person name="Rigoreau M."/>
            <person name="Rouard M."/>
            <person name="Rozas J."/>
            <person name="Tranchant-Dubreuil C."/>
            <person name="VanBuren R."/>
            <person name="Zhang Q."/>
            <person name="Andrade A.C."/>
            <person name="Argout X."/>
            <person name="Bertrand B."/>
            <person name="de Kochko A."/>
            <person name="Graziosi G."/>
            <person name="Henry R.J."/>
            <person name="Jayarama X."/>
            <person name="Ming R."/>
            <person name="Nagai C."/>
            <person name="Rounsley S."/>
            <person name="Sankoff D."/>
            <person name="Giuliano G."/>
            <person name="Albert V.A."/>
            <person name="Wincker P."/>
            <person name="Lashermes P."/>
        </authorList>
    </citation>
    <scope>NUCLEOTIDE SEQUENCE [LARGE SCALE GENOMIC DNA]</scope>
    <source>
        <strain evidence="6">cv. DH200-94</strain>
    </source>
</reference>
<dbReference type="Pfam" id="PF12799">
    <property type="entry name" value="LRR_4"/>
    <property type="match status" value="1"/>
</dbReference>
<dbReference type="Proteomes" id="UP000295252">
    <property type="component" value="Chromosome VII"/>
</dbReference>
<dbReference type="InterPro" id="IPR001611">
    <property type="entry name" value="Leu-rich_rpt"/>
</dbReference>
<dbReference type="PANTHER" id="PTHR47186">
    <property type="entry name" value="LEUCINE-RICH REPEAT-CONTAINING PROTEIN 57"/>
    <property type="match status" value="1"/>
</dbReference>
<dbReference type="Gramene" id="CDP18739">
    <property type="protein sequence ID" value="CDP18739"/>
    <property type="gene ID" value="GSCOC_T00002672001"/>
</dbReference>
<dbReference type="GO" id="GO:0051707">
    <property type="term" value="P:response to other organism"/>
    <property type="evidence" value="ECO:0007669"/>
    <property type="project" value="UniProtKB-ARBA"/>
</dbReference>
<dbReference type="InParanoid" id="A0A068VDY5"/>
<dbReference type="SMART" id="SM00369">
    <property type="entry name" value="LRR_TYP"/>
    <property type="match status" value="9"/>
</dbReference>
<evidence type="ECO:0000259" key="3">
    <source>
        <dbReference type="Pfam" id="PF00931"/>
    </source>
</evidence>
<name>A0A068VDY5_COFCA</name>
<dbReference type="InterPro" id="IPR032675">
    <property type="entry name" value="LRR_dom_sf"/>
</dbReference>
<dbReference type="SUPFAM" id="SSF52540">
    <property type="entry name" value="P-loop containing nucleoside triphosphate hydrolases"/>
    <property type="match status" value="1"/>
</dbReference>
<evidence type="ECO:0000259" key="4">
    <source>
        <dbReference type="Pfam" id="PF23247"/>
    </source>
</evidence>
<dbReference type="Pfam" id="PF23247">
    <property type="entry name" value="LRR_RPS2"/>
    <property type="match status" value="1"/>
</dbReference>
<dbReference type="PRINTS" id="PR00364">
    <property type="entry name" value="DISEASERSIST"/>
</dbReference>
<evidence type="ECO:0000313" key="5">
    <source>
        <dbReference type="EMBL" id="CDP18739.1"/>
    </source>
</evidence>
<dbReference type="GO" id="GO:0043531">
    <property type="term" value="F:ADP binding"/>
    <property type="evidence" value="ECO:0007669"/>
    <property type="project" value="InterPro"/>
</dbReference>
<dbReference type="Gene3D" id="3.80.10.10">
    <property type="entry name" value="Ribonuclease Inhibitor"/>
    <property type="match status" value="5"/>
</dbReference>
<protein>
    <submittedName>
        <fullName evidence="5">Uncharacterized protein</fullName>
    </submittedName>
</protein>